<dbReference type="SUPFAM" id="SSF46955">
    <property type="entry name" value="Putative DNA-binding domain"/>
    <property type="match status" value="1"/>
</dbReference>
<dbReference type="Proteomes" id="UP000664073">
    <property type="component" value="Unassembled WGS sequence"/>
</dbReference>
<name>A0A939HN46_9PROT</name>
<dbReference type="PANTHER" id="PTHR36154:SF1">
    <property type="entry name" value="DNA-BINDING TRANSCRIPTIONAL ACTIVATOR ALPA"/>
    <property type="match status" value="1"/>
</dbReference>
<evidence type="ECO:0000313" key="2">
    <source>
        <dbReference type="Proteomes" id="UP000664073"/>
    </source>
</evidence>
<proteinExistence type="predicted"/>
<organism evidence="1 2">
    <name type="scientific">Acetobacter garciniae</name>
    <dbReference type="NCBI Taxonomy" id="2817435"/>
    <lineage>
        <taxon>Bacteria</taxon>
        <taxon>Pseudomonadati</taxon>
        <taxon>Pseudomonadota</taxon>
        <taxon>Alphaproteobacteria</taxon>
        <taxon>Acetobacterales</taxon>
        <taxon>Acetobacteraceae</taxon>
        <taxon>Acetobacter</taxon>
    </lineage>
</organism>
<protein>
    <submittedName>
        <fullName evidence="1">AlpA family phage regulatory protein</fullName>
    </submittedName>
</protein>
<dbReference type="InterPro" id="IPR052931">
    <property type="entry name" value="Prophage_regulatory_activator"/>
</dbReference>
<dbReference type="Pfam" id="PF05930">
    <property type="entry name" value="Phage_AlpA"/>
    <property type="match status" value="1"/>
</dbReference>
<dbReference type="RefSeq" id="WP_207845920.1">
    <property type="nucleotide sequence ID" value="NZ_JAFVMH010000003.1"/>
</dbReference>
<dbReference type="PANTHER" id="PTHR36154">
    <property type="entry name" value="DNA-BINDING TRANSCRIPTIONAL ACTIVATOR ALPA"/>
    <property type="match status" value="1"/>
</dbReference>
<dbReference type="InterPro" id="IPR009061">
    <property type="entry name" value="DNA-bd_dom_put_sf"/>
</dbReference>
<sequence>MTNTDRMMTRKEVEQMVNIKCTTIYRWMQEGTFPSPIRFTTRCVRWRESDVRNWVDKHAEAAA</sequence>
<keyword evidence="2" id="KW-1185">Reference proteome</keyword>
<evidence type="ECO:0000313" key="1">
    <source>
        <dbReference type="EMBL" id="MBO1325281.1"/>
    </source>
</evidence>
<reference evidence="1" key="1">
    <citation type="submission" date="2021-03" db="EMBL/GenBank/DDBJ databases">
        <title>The complete genome sequence of Acetobacter sp. TBRC 12339.</title>
        <authorList>
            <person name="Charoenyingcharoen P."/>
            <person name="Yukphan P."/>
        </authorList>
    </citation>
    <scope>NUCLEOTIDE SEQUENCE</scope>
    <source>
        <strain evidence="1">TBRC 12339</strain>
    </source>
</reference>
<comment type="caution">
    <text evidence="1">The sequence shown here is derived from an EMBL/GenBank/DDBJ whole genome shotgun (WGS) entry which is preliminary data.</text>
</comment>
<dbReference type="Gene3D" id="1.10.238.160">
    <property type="match status" value="1"/>
</dbReference>
<dbReference type="AlphaFoldDB" id="A0A939HN46"/>
<dbReference type="InterPro" id="IPR010260">
    <property type="entry name" value="AlpA"/>
</dbReference>
<gene>
    <name evidence="1" type="ORF">J2D77_08995</name>
</gene>
<dbReference type="EMBL" id="JAFVMH010000003">
    <property type="protein sequence ID" value="MBO1325281.1"/>
    <property type="molecule type" value="Genomic_DNA"/>
</dbReference>
<accession>A0A939HN46</accession>